<dbReference type="AlphaFoldDB" id="A0A9D5CYM0"/>
<dbReference type="Proteomes" id="UP001085076">
    <property type="component" value="Miscellaneous, Linkage group lg02"/>
</dbReference>
<proteinExistence type="predicted"/>
<dbReference type="PANTHER" id="PTHR24015">
    <property type="entry name" value="OS07G0578800 PROTEIN-RELATED"/>
    <property type="match status" value="1"/>
</dbReference>
<feature type="repeat" description="PPR" evidence="2">
    <location>
        <begin position="297"/>
        <end position="331"/>
    </location>
</feature>
<evidence type="ECO:0000256" key="1">
    <source>
        <dbReference type="ARBA" id="ARBA00022737"/>
    </source>
</evidence>
<keyword evidence="1" id="KW-0677">Repeat</keyword>
<dbReference type="InterPro" id="IPR046848">
    <property type="entry name" value="E_motif"/>
</dbReference>
<dbReference type="Pfam" id="PF01535">
    <property type="entry name" value="PPR"/>
    <property type="match status" value="3"/>
</dbReference>
<accession>A0A9D5CYM0</accession>
<dbReference type="NCBIfam" id="TIGR00756">
    <property type="entry name" value="PPR"/>
    <property type="match status" value="2"/>
</dbReference>
<dbReference type="FunFam" id="1.25.40.10:FF:000090">
    <property type="entry name" value="Pentatricopeptide repeat-containing protein, chloroplastic"/>
    <property type="match status" value="1"/>
</dbReference>
<dbReference type="Pfam" id="PF13041">
    <property type="entry name" value="PPR_2"/>
    <property type="match status" value="1"/>
</dbReference>
<name>A0A9D5CYM0_9LILI</name>
<dbReference type="InterPro" id="IPR011990">
    <property type="entry name" value="TPR-like_helical_dom_sf"/>
</dbReference>
<dbReference type="PROSITE" id="PS51375">
    <property type="entry name" value="PPR"/>
    <property type="match status" value="4"/>
</dbReference>
<evidence type="ECO:0000256" key="2">
    <source>
        <dbReference type="PROSITE-ProRule" id="PRU00708"/>
    </source>
</evidence>
<dbReference type="GO" id="GO:0009451">
    <property type="term" value="P:RNA modification"/>
    <property type="evidence" value="ECO:0007669"/>
    <property type="project" value="InterPro"/>
</dbReference>
<dbReference type="FunFam" id="1.25.40.10:FF:000351">
    <property type="entry name" value="Pentatricopeptide repeat-containing protein"/>
    <property type="match status" value="1"/>
</dbReference>
<feature type="repeat" description="PPR" evidence="2">
    <location>
        <begin position="194"/>
        <end position="228"/>
    </location>
</feature>
<evidence type="ECO:0008006" key="5">
    <source>
        <dbReference type="Google" id="ProtNLM"/>
    </source>
</evidence>
<dbReference type="PANTHER" id="PTHR24015:SF1955">
    <property type="entry name" value="PENTACOTRIPEPTIDE-REPEAT REGION OF PRORP DOMAIN-CONTAINING PROTEIN"/>
    <property type="match status" value="1"/>
</dbReference>
<dbReference type="Pfam" id="PF20431">
    <property type="entry name" value="E_motif"/>
    <property type="match status" value="1"/>
</dbReference>
<dbReference type="EMBL" id="JAGGNH010000002">
    <property type="protein sequence ID" value="KAJ0981102.1"/>
    <property type="molecule type" value="Genomic_DNA"/>
</dbReference>
<keyword evidence="4" id="KW-1185">Reference proteome</keyword>
<gene>
    <name evidence="3" type="ORF">J5N97_009357</name>
</gene>
<dbReference type="InterPro" id="IPR046960">
    <property type="entry name" value="PPR_At4g14850-like_plant"/>
</dbReference>
<feature type="repeat" description="PPR" evidence="2">
    <location>
        <begin position="92"/>
        <end position="127"/>
    </location>
</feature>
<reference evidence="3" key="2">
    <citation type="journal article" date="2022" name="Hortic Res">
        <title>The genome of Dioscorea zingiberensis sheds light on the biosynthesis, origin and evolution of the medicinally important diosgenin saponins.</title>
        <authorList>
            <person name="Li Y."/>
            <person name="Tan C."/>
            <person name="Li Z."/>
            <person name="Guo J."/>
            <person name="Li S."/>
            <person name="Chen X."/>
            <person name="Wang C."/>
            <person name="Dai X."/>
            <person name="Yang H."/>
            <person name="Song W."/>
            <person name="Hou L."/>
            <person name="Xu J."/>
            <person name="Tong Z."/>
            <person name="Xu A."/>
            <person name="Yuan X."/>
            <person name="Wang W."/>
            <person name="Yang Q."/>
            <person name="Chen L."/>
            <person name="Sun Z."/>
            <person name="Wang K."/>
            <person name="Pan B."/>
            <person name="Chen J."/>
            <person name="Bao Y."/>
            <person name="Liu F."/>
            <person name="Qi X."/>
            <person name="Gang D.R."/>
            <person name="Wen J."/>
            <person name="Li J."/>
        </authorList>
    </citation>
    <scope>NUCLEOTIDE SEQUENCE</scope>
    <source>
        <strain evidence="3">Dzin_1.0</strain>
    </source>
</reference>
<sequence length="582" mass="65171">MRRSACLTRLVRGPSHGPISAAFHTHPSSCALEACADARDLRGGAAAHAQVLKLQHSFGHSFSLWNKILKLYTICGRFHLADKVFDSMPQRDIVSFNTMITASVRAHRDAFIAVDLYSRMRFENMDPNNITISALLAVSSHCKCPHFVEQVHAHAVRFGLSSNAFVGSSLVNGYERCRGLDEAIRAFEDIDELDLVSWNTMIDVCARSNSKWLAVEVFSQARRWGCESFDCFSLTSVLKTCSEGHDFSLGIQLHCCALKAGLESETASGNALVTMYSRCEDKMDSALQVFRGIPSPNIISWTAVISGLVRHALADEAIRFYKQMLRVGASENEFCFACVLPAYSILARLEQGRQFHSRIIKSVFQSDIGVGNALIDMYFKCGGLEDARLAFERMKNRDTVSWTVMILGFGQHGKGHEAIEIFRTMESEGFKPDDVTFLAVLSACSHGGLVDEGLHIFRSMTDKYSYKPRREHYACIIDMFGRAGKFKYAERFIEENEIESESLAWEALLGACGMHGEKELGEKSAMKVMELEPQKDGPYVLLSNLYAEQRMFEEKEKLRQRLDVTGLKKEAGSSWFSCMKSS</sequence>
<dbReference type="InterPro" id="IPR002885">
    <property type="entry name" value="PPR_rpt"/>
</dbReference>
<comment type="caution">
    <text evidence="3">The sequence shown here is derived from an EMBL/GenBank/DDBJ whole genome shotgun (WGS) entry which is preliminary data.</text>
</comment>
<reference evidence="3" key="1">
    <citation type="submission" date="2021-03" db="EMBL/GenBank/DDBJ databases">
        <authorList>
            <person name="Li Z."/>
            <person name="Yang C."/>
        </authorList>
    </citation>
    <scope>NUCLEOTIDE SEQUENCE</scope>
    <source>
        <strain evidence="3">Dzin_1.0</strain>
        <tissue evidence="3">Leaf</tissue>
    </source>
</reference>
<dbReference type="GO" id="GO:0003723">
    <property type="term" value="F:RNA binding"/>
    <property type="evidence" value="ECO:0007669"/>
    <property type="project" value="InterPro"/>
</dbReference>
<dbReference type="OrthoDB" id="185373at2759"/>
<evidence type="ECO:0000313" key="4">
    <source>
        <dbReference type="Proteomes" id="UP001085076"/>
    </source>
</evidence>
<dbReference type="Gene3D" id="1.25.40.10">
    <property type="entry name" value="Tetratricopeptide repeat domain"/>
    <property type="match status" value="3"/>
</dbReference>
<feature type="repeat" description="PPR" evidence="2">
    <location>
        <begin position="398"/>
        <end position="432"/>
    </location>
</feature>
<protein>
    <recommendedName>
        <fullName evidence="5">Pentatricopeptide repeat-containing protein</fullName>
    </recommendedName>
</protein>
<organism evidence="3 4">
    <name type="scientific">Dioscorea zingiberensis</name>
    <dbReference type="NCBI Taxonomy" id="325984"/>
    <lineage>
        <taxon>Eukaryota</taxon>
        <taxon>Viridiplantae</taxon>
        <taxon>Streptophyta</taxon>
        <taxon>Embryophyta</taxon>
        <taxon>Tracheophyta</taxon>
        <taxon>Spermatophyta</taxon>
        <taxon>Magnoliopsida</taxon>
        <taxon>Liliopsida</taxon>
        <taxon>Dioscoreales</taxon>
        <taxon>Dioscoreaceae</taxon>
        <taxon>Dioscorea</taxon>
    </lineage>
</organism>
<evidence type="ECO:0000313" key="3">
    <source>
        <dbReference type="EMBL" id="KAJ0981102.1"/>
    </source>
</evidence>